<reference evidence="3" key="1">
    <citation type="submission" date="2022-11" db="UniProtKB">
        <authorList>
            <consortium name="WormBaseParasite"/>
        </authorList>
    </citation>
    <scope>IDENTIFICATION</scope>
</reference>
<accession>A0A915HWT7</accession>
<evidence type="ECO:0000256" key="1">
    <source>
        <dbReference type="SAM" id="MobiDB-lite"/>
    </source>
</evidence>
<dbReference type="WBParaSite" id="nRc.2.0.1.t05786-RA">
    <property type="protein sequence ID" value="nRc.2.0.1.t05786-RA"/>
    <property type="gene ID" value="nRc.2.0.1.g05786"/>
</dbReference>
<feature type="compositionally biased region" description="Polar residues" evidence="1">
    <location>
        <begin position="12"/>
        <end position="28"/>
    </location>
</feature>
<sequence length="266" mass="30076">MAKSAKAAFSPTDDNFSEANVNDPHGSTSPVMSATISKVLLQPILDMQAIATPAIDKADHFEVITSQMDKIMQLLLQTQCQIINQKQQMDNLESAPPGILRDLHQEWTNISQGDSETCVQFVNRFYSYTPVLFQQKLEHERDQRIIGHFYNKLSPIIQAYMDDQKGQILLLPDLATLCNKIEQDLQIQDDLFETGLQKHCLAINKSKPTDEVSHVINQPQIQPKPTSKYKESPKLTIIIGTDFLAHEDIAGLFNFHTQTLQIANFK</sequence>
<keyword evidence="2" id="KW-1185">Reference proteome</keyword>
<organism evidence="2 3">
    <name type="scientific">Romanomermis culicivorax</name>
    <name type="common">Nematode worm</name>
    <dbReference type="NCBI Taxonomy" id="13658"/>
    <lineage>
        <taxon>Eukaryota</taxon>
        <taxon>Metazoa</taxon>
        <taxon>Ecdysozoa</taxon>
        <taxon>Nematoda</taxon>
        <taxon>Enoplea</taxon>
        <taxon>Dorylaimia</taxon>
        <taxon>Mermithida</taxon>
        <taxon>Mermithoidea</taxon>
        <taxon>Mermithidae</taxon>
        <taxon>Romanomermis</taxon>
    </lineage>
</organism>
<name>A0A915HWT7_ROMCU</name>
<dbReference type="Proteomes" id="UP000887565">
    <property type="component" value="Unplaced"/>
</dbReference>
<proteinExistence type="predicted"/>
<protein>
    <submittedName>
        <fullName evidence="3">Uncharacterized protein</fullName>
    </submittedName>
</protein>
<dbReference type="AlphaFoldDB" id="A0A915HWT7"/>
<evidence type="ECO:0000313" key="2">
    <source>
        <dbReference type="Proteomes" id="UP000887565"/>
    </source>
</evidence>
<feature type="region of interest" description="Disordered" evidence="1">
    <location>
        <begin position="1"/>
        <end position="28"/>
    </location>
</feature>
<evidence type="ECO:0000313" key="3">
    <source>
        <dbReference type="WBParaSite" id="nRc.2.0.1.t05786-RA"/>
    </source>
</evidence>